<protein>
    <submittedName>
        <fullName evidence="1">Uncharacterized protein</fullName>
    </submittedName>
</protein>
<proteinExistence type="predicted"/>
<dbReference type="Proteomes" id="UP001153269">
    <property type="component" value="Unassembled WGS sequence"/>
</dbReference>
<evidence type="ECO:0000313" key="2">
    <source>
        <dbReference type="Proteomes" id="UP001153269"/>
    </source>
</evidence>
<dbReference type="AlphaFoldDB" id="A0A9N7TGM3"/>
<dbReference type="EMBL" id="CADEAL010000016">
    <property type="protein sequence ID" value="CAB1412735.1"/>
    <property type="molecule type" value="Genomic_DNA"/>
</dbReference>
<organism evidence="1 2">
    <name type="scientific">Pleuronectes platessa</name>
    <name type="common">European plaice</name>
    <dbReference type="NCBI Taxonomy" id="8262"/>
    <lineage>
        <taxon>Eukaryota</taxon>
        <taxon>Metazoa</taxon>
        <taxon>Chordata</taxon>
        <taxon>Craniata</taxon>
        <taxon>Vertebrata</taxon>
        <taxon>Euteleostomi</taxon>
        <taxon>Actinopterygii</taxon>
        <taxon>Neopterygii</taxon>
        <taxon>Teleostei</taxon>
        <taxon>Neoteleostei</taxon>
        <taxon>Acanthomorphata</taxon>
        <taxon>Carangaria</taxon>
        <taxon>Pleuronectiformes</taxon>
        <taxon>Pleuronectoidei</taxon>
        <taxon>Pleuronectidae</taxon>
        <taxon>Pleuronectes</taxon>
    </lineage>
</organism>
<gene>
    <name evidence="1" type="ORF">PLEPLA_LOCUS429</name>
</gene>
<reference evidence="1" key="1">
    <citation type="submission" date="2020-03" db="EMBL/GenBank/DDBJ databases">
        <authorList>
            <person name="Weist P."/>
        </authorList>
    </citation>
    <scope>NUCLEOTIDE SEQUENCE</scope>
</reference>
<accession>A0A9N7TGM3</accession>
<comment type="caution">
    <text evidence="1">The sequence shown here is derived from an EMBL/GenBank/DDBJ whole genome shotgun (WGS) entry which is preliminary data.</text>
</comment>
<evidence type="ECO:0000313" key="1">
    <source>
        <dbReference type="EMBL" id="CAB1412735.1"/>
    </source>
</evidence>
<name>A0A9N7TGM3_PLEPL</name>
<sequence>MALSEAPPRPCLQRLQLTKIYCCSQALPCREIEQVQTQGAKSLRKPQWSGGHTKSMKCVITEEERQQGRRWWWGGRIMQEIRDPPRISVRLEVFSFHGNKVAYQQRRGQSGSLHCVLVPWKLDQDVVRGRFHRARRPLCSERELLLLSFSLTFRNQRGLTCFVRAAHREEHSTGAETE</sequence>
<keyword evidence="2" id="KW-1185">Reference proteome</keyword>